<evidence type="ECO:0000313" key="3">
    <source>
        <dbReference type="EMBL" id="MBA1273109.1"/>
    </source>
</evidence>
<comment type="caution">
    <text evidence="3">The sequence shown here is derived from an EMBL/GenBank/DDBJ whole genome shotgun (WGS) entry which is preliminary data.</text>
</comment>
<reference evidence="3 4" key="1">
    <citation type="submission" date="2020-02" db="EMBL/GenBank/DDBJ databases">
        <title>Synteny-based analysis reveals conserved mechanism for high triclosan tolerance in Pseudomonas, as well as instances of horizontal transfer.</title>
        <authorList>
            <person name="Mcfarland A.G."/>
            <person name="Bertucci H.K."/>
            <person name="Litmann E."/>
            <person name="Shen J."/>
            <person name="Huttenhower C."/>
            <person name="Hartmann E.M."/>
        </authorList>
    </citation>
    <scope>NUCLEOTIDE SEQUENCE [LARGE SCALE GENOMIC DNA]</scope>
    <source>
        <strain evidence="3 4">115A1</strain>
    </source>
</reference>
<evidence type="ECO:0000313" key="4">
    <source>
        <dbReference type="Proteomes" id="UP000786387"/>
    </source>
</evidence>
<dbReference type="RefSeq" id="WP_181070046.1">
    <property type="nucleotide sequence ID" value="NZ_JAAMRF010000003.1"/>
</dbReference>
<evidence type="ECO:0000256" key="2">
    <source>
        <dbReference type="SAM" id="SignalP"/>
    </source>
</evidence>
<evidence type="ECO:0000256" key="1">
    <source>
        <dbReference type="SAM" id="MobiDB-lite"/>
    </source>
</evidence>
<keyword evidence="2" id="KW-0732">Signal</keyword>
<organism evidence="3 4">
    <name type="scientific">Stutzerimonas azotifigens</name>
    <dbReference type="NCBI Taxonomy" id="291995"/>
    <lineage>
        <taxon>Bacteria</taxon>
        <taxon>Pseudomonadati</taxon>
        <taxon>Pseudomonadota</taxon>
        <taxon>Gammaproteobacteria</taxon>
        <taxon>Pseudomonadales</taxon>
        <taxon>Pseudomonadaceae</taxon>
        <taxon>Stutzerimonas</taxon>
    </lineage>
</organism>
<gene>
    <name evidence="3" type="ORF">G7026_07070</name>
</gene>
<proteinExistence type="predicted"/>
<name>A0ABR5YYU7_9GAMM</name>
<sequence length="198" mass="22372">MLKPAAVGSFVMLGLLHMQFADAAELYRYADDKGVVVLDRQGVPPQHIGKGYEVLNEQGRVVRVVPPAPSPEEMKRMLQEKARANSDAQLLRLYTGVEDVERAKARKLAELESVIGVTQGNLQSLRTQQANLQSQAADHERAGRKVPEHLLAQIENLKKEQASLQRNIERYRQVREQADASFTADRDRLQELHGRMQR</sequence>
<protein>
    <submittedName>
        <fullName evidence="3">DUF4124 domain-containing protein</fullName>
    </submittedName>
</protein>
<keyword evidence="4" id="KW-1185">Reference proteome</keyword>
<dbReference type="EMBL" id="JAAMRF010000003">
    <property type="protein sequence ID" value="MBA1273109.1"/>
    <property type="molecule type" value="Genomic_DNA"/>
</dbReference>
<accession>A0ABR5YYU7</accession>
<dbReference type="Proteomes" id="UP000786387">
    <property type="component" value="Unassembled WGS sequence"/>
</dbReference>
<feature type="signal peptide" evidence="2">
    <location>
        <begin position="1"/>
        <end position="23"/>
    </location>
</feature>
<feature type="chain" id="PRO_5046265974" evidence="2">
    <location>
        <begin position="24"/>
        <end position="198"/>
    </location>
</feature>
<feature type="region of interest" description="Disordered" evidence="1">
    <location>
        <begin position="179"/>
        <end position="198"/>
    </location>
</feature>